<evidence type="ECO:0000256" key="5">
    <source>
        <dbReference type="RuleBase" id="RU004478"/>
    </source>
</evidence>
<name>A0AA49JYW6_9BACT</name>
<evidence type="ECO:0000313" key="8">
    <source>
        <dbReference type="EMBL" id="WKW14551.1"/>
    </source>
</evidence>
<sequence>MTDHSTSDFEQSAPAPDAAAPGEATAEATAASDAPTSDPLAEAERVLAEQKDKYLRLYAEYDNFRKRAVRDRQDAEKMGMGAVMKGLLETLDDLGRVAHMTPEGADAKSVLEGIAMVEKKLLKSLAGHGLEVVDPLNAPFDPALHEAITTAPAASADEDHTVAVVYQVGYVLNGTLLRPARVVVRQWNG</sequence>
<evidence type="ECO:0000313" key="7">
    <source>
        <dbReference type="EMBL" id="WKW11641.1"/>
    </source>
</evidence>
<dbReference type="GO" id="GO:0000774">
    <property type="term" value="F:adenyl-nucleotide exchange factor activity"/>
    <property type="evidence" value="ECO:0007669"/>
    <property type="project" value="InterPro"/>
</dbReference>
<dbReference type="Pfam" id="PF01025">
    <property type="entry name" value="GrpE"/>
    <property type="match status" value="1"/>
</dbReference>
<evidence type="ECO:0000256" key="2">
    <source>
        <dbReference type="ARBA" id="ARBA00023186"/>
    </source>
</evidence>
<keyword evidence="9" id="KW-1185">Reference proteome</keyword>
<feature type="region of interest" description="Disordered" evidence="6">
    <location>
        <begin position="1"/>
        <end position="45"/>
    </location>
</feature>
<dbReference type="GO" id="GO:0042803">
    <property type="term" value="F:protein homodimerization activity"/>
    <property type="evidence" value="ECO:0007669"/>
    <property type="project" value="InterPro"/>
</dbReference>
<dbReference type="Gene3D" id="2.30.22.10">
    <property type="entry name" value="Head domain of nucleotide exchange factor GrpE"/>
    <property type="match status" value="1"/>
</dbReference>
<gene>
    <name evidence="3" type="primary">grpE</name>
    <name evidence="7" type="ORF">Strain138_000898</name>
    <name evidence="8" type="ORF">Strain318_000898</name>
</gene>
<reference evidence="8" key="1">
    <citation type="submission" date="2023-07" db="EMBL/GenBank/DDBJ databases">
        <authorList>
            <person name="Haufschild T."/>
            <person name="Kallscheuer N."/>
            <person name="Hammer J."/>
            <person name="Kohn T."/>
            <person name="Kabuu M."/>
            <person name="Jogler M."/>
            <person name="Wohfarth N."/>
            <person name="Heuer A."/>
            <person name="Rohde M."/>
            <person name="van Teeseling M.C.F."/>
            <person name="Jogler C."/>
        </authorList>
    </citation>
    <scope>NUCLEOTIDE SEQUENCE</scope>
    <source>
        <strain evidence="7">Strain 138</strain>
        <strain evidence="8">Strain 318</strain>
    </source>
</reference>
<keyword evidence="2 3" id="KW-0143">Chaperone</keyword>
<organism evidence="8 9">
    <name type="scientific">Pseudogemmatithrix spongiicola</name>
    <dbReference type="NCBI Taxonomy" id="3062599"/>
    <lineage>
        <taxon>Bacteria</taxon>
        <taxon>Pseudomonadati</taxon>
        <taxon>Gemmatimonadota</taxon>
        <taxon>Gemmatimonadia</taxon>
        <taxon>Gemmatimonadales</taxon>
        <taxon>Gemmatimonadaceae</taxon>
        <taxon>Pseudogemmatithrix</taxon>
    </lineage>
</organism>
<dbReference type="PRINTS" id="PR00773">
    <property type="entry name" value="GRPEPROTEIN"/>
</dbReference>
<evidence type="ECO:0000256" key="6">
    <source>
        <dbReference type="SAM" id="MobiDB-lite"/>
    </source>
</evidence>
<dbReference type="Gene3D" id="3.90.20.20">
    <property type="match status" value="1"/>
</dbReference>
<dbReference type="InterPro" id="IPR009012">
    <property type="entry name" value="GrpE_head"/>
</dbReference>
<dbReference type="CDD" id="cd00446">
    <property type="entry name" value="GrpE"/>
    <property type="match status" value="1"/>
</dbReference>
<dbReference type="PANTHER" id="PTHR21237">
    <property type="entry name" value="GRPE PROTEIN"/>
    <property type="match status" value="1"/>
</dbReference>
<comment type="function">
    <text evidence="3 4">Participates actively in the response to hyperosmotic and heat shock by preventing the aggregation of stress-denatured proteins, in association with DnaK and GrpE. It is the nucleotide exchange factor for DnaK and may function as a thermosensor. Unfolded proteins bind initially to DnaJ; upon interaction with the DnaJ-bound protein, DnaK hydrolyzes its bound ATP, resulting in the formation of a stable complex. GrpE releases ADP from DnaK; ATP binding to DnaK triggers the release of the substrate protein, thus completing the reaction cycle. Several rounds of ATP-dependent interactions between DnaJ, DnaK and GrpE are required for fully efficient folding.</text>
</comment>
<dbReference type="GO" id="GO:0006457">
    <property type="term" value="P:protein folding"/>
    <property type="evidence" value="ECO:0007669"/>
    <property type="project" value="InterPro"/>
</dbReference>
<dbReference type="SUPFAM" id="SSF51064">
    <property type="entry name" value="Head domain of nucleotide exchange factor GrpE"/>
    <property type="match status" value="1"/>
</dbReference>
<dbReference type="KEGG" id="pspc:Strain318_000898"/>
<comment type="similarity">
    <text evidence="1 3 5">Belongs to the GrpE family.</text>
</comment>
<dbReference type="InterPro" id="IPR000740">
    <property type="entry name" value="GrpE"/>
</dbReference>
<dbReference type="PROSITE" id="PS01071">
    <property type="entry name" value="GRPE"/>
    <property type="match status" value="1"/>
</dbReference>
<dbReference type="SUPFAM" id="SSF58014">
    <property type="entry name" value="Coiled-coil domain of nucleotide exchange factor GrpE"/>
    <property type="match status" value="1"/>
</dbReference>
<dbReference type="Proteomes" id="UP001229955">
    <property type="component" value="Chromosome"/>
</dbReference>
<proteinExistence type="inferred from homology"/>
<accession>A0AA49JYW6</accession>
<dbReference type="GO" id="GO:0005737">
    <property type="term" value="C:cytoplasm"/>
    <property type="evidence" value="ECO:0007669"/>
    <property type="project" value="UniProtKB-SubCell"/>
</dbReference>
<dbReference type="GO" id="GO:0051082">
    <property type="term" value="F:unfolded protein binding"/>
    <property type="evidence" value="ECO:0007669"/>
    <property type="project" value="TreeGrafter"/>
</dbReference>
<feature type="compositionally biased region" description="Low complexity" evidence="6">
    <location>
        <begin position="12"/>
        <end position="39"/>
    </location>
</feature>
<protein>
    <recommendedName>
        <fullName evidence="3 4">Protein GrpE</fullName>
    </recommendedName>
    <alternativeName>
        <fullName evidence="3">HSP-70 cofactor</fullName>
    </alternativeName>
</protein>
<dbReference type="EMBL" id="CP130613">
    <property type="protein sequence ID" value="WKW14551.1"/>
    <property type="molecule type" value="Genomic_DNA"/>
</dbReference>
<dbReference type="PANTHER" id="PTHR21237:SF23">
    <property type="entry name" value="GRPE PROTEIN HOMOLOG, MITOCHONDRIAL"/>
    <property type="match status" value="1"/>
</dbReference>
<comment type="subcellular location">
    <subcellularLocation>
        <location evidence="3">Cytoplasm</location>
    </subcellularLocation>
</comment>
<keyword evidence="3 4" id="KW-0346">Stress response</keyword>
<accession>A0AA49JTC5</accession>
<dbReference type="InterPro" id="IPR013805">
    <property type="entry name" value="GrpE_CC"/>
</dbReference>
<evidence type="ECO:0000313" key="9">
    <source>
        <dbReference type="Proteomes" id="UP001229955"/>
    </source>
</evidence>
<evidence type="ECO:0000256" key="1">
    <source>
        <dbReference type="ARBA" id="ARBA00009054"/>
    </source>
</evidence>
<dbReference type="AlphaFoldDB" id="A0AA49JYW6"/>
<evidence type="ECO:0000256" key="4">
    <source>
        <dbReference type="RuleBase" id="RU000639"/>
    </source>
</evidence>
<dbReference type="RefSeq" id="WP_367887339.1">
    <property type="nucleotide sequence ID" value="NZ_CP130612.1"/>
</dbReference>
<dbReference type="HAMAP" id="MF_01151">
    <property type="entry name" value="GrpE"/>
    <property type="match status" value="1"/>
</dbReference>
<dbReference type="GO" id="GO:0051087">
    <property type="term" value="F:protein-folding chaperone binding"/>
    <property type="evidence" value="ECO:0007669"/>
    <property type="project" value="InterPro"/>
</dbReference>
<comment type="subunit">
    <text evidence="3">Homodimer.</text>
</comment>
<dbReference type="EMBL" id="CP130612">
    <property type="protein sequence ID" value="WKW11641.1"/>
    <property type="molecule type" value="Genomic_DNA"/>
</dbReference>
<keyword evidence="3" id="KW-0963">Cytoplasm</keyword>
<evidence type="ECO:0000256" key="3">
    <source>
        <dbReference type="HAMAP-Rule" id="MF_01151"/>
    </source>
</evidence>